<evidence type="ECO:0000313" key="3">
    <source>
        <dbReference type="Proteomes" id="UP001056429"/>
    </source>
</evidence>
<keyword evidence="1" id="KW-1133">Transmembrane helix</keyword>
<feature type="transmembrane region" description="Helical" evidence="1">
    <location>
        <begin position="24"/>
        <end position="42"/>
    </location>
</feature>
<name>A0A9J6NYA4_9CLOT</name>
<dbReference type="RefSeq" id="WP_250857493.1">
    <property type="nucleotide sequence ID" value="NZ_JAGSOJ010000001.1"/>
</dbReference>
<reference evidence="2" key="2">
    <citation type="submission" date="2021-04" db="EMBL/GenBank/DDBJ databases">
        <authorList>
            <person name="Dong X."/>
        </authorList>
    </citation>
    <scope>NUCLEOTIDE SEQUENCE</scope>
    <source>
        <strain evidence="2">ZWT</strain>
    </source>
</reference>
<dbReference type="AlphaFoldDB" id="A0A9J6NYA4"/>
<keyword evidence="3" id="KW-1185">Reference proteome</keyword>
<dbReference type="EMBL" id="JAGSOJ010000001">
    <property type="protein sequence ID" value="MCM1988621.1"/>
    <property type="molecule type" value="Genomic_DNA"/>
</dbReference>
<sequence>MNLKENISLAYWKYALNPIDTSKLIFVMFFFMTLLLLVYIFLSMKENS</sequence>
<dbReference type="Proteomes" id="UP001056429">
    <property type="component" value="Unassembled WGS sequence"/>
</dbReference>
<accession>A0A9J6NYA4</accession>
<comment type="caution">
    <text evidence="2">The sequence shown here is derived from an EMBL/GenBank/DDBJ whole genome shotgun (WGS) entry which is preliminary data.</text>
</comment>
<proteinExistence type="predicted"/>
<keyword evidence="1" id="KW-0472">Membrane</keyword>
<organism evidence="2 3">
    <name type="scientific">Oceanirhabdus seepicola</name>
    <dbReference type="NCBI Taxonomy" id="2828781"/>
    <lineage>
        <taxon>Bacteria</taxon>
        <taxon>Bacillati</taxon>
        <taxon>Bacillota</taxon>
        <taxon>Clostridia</taxon>
        <taxon>Eubacteriales</taxon>
        <taxon>Clostridiaceae</taxon>
        <taxon>Oceanirhabdus</taxon>
    </lineage>
</organism>
<evidence type="ECO:0000256" key="1">
    <source>
        <dbReference type="SAM" id="Phobius"/>
    </source>
</evidence>
<protein>
    <submittedName>
        <fullName evidence="2">Uncharacterized protein</fullName>
    </submittedName>
</protein>
<gene>
    <name evidence="2" type="ORF">KDK92_02635</name>
</gene>
<evidence type="ECO:0000313" key="2">
    <source>
        <dbReference type="EMBL" id="MCM1988621.1"/>
    </source>
</evidence>
<keyword evidence="1" id="KW-0812">Transmembrane</keyword>
<reference evidence="2" key="1">
    <citation type="journal article" date="2021" name="mSystems">
        <title>Bacteria and Archaea Synergistically Convert Glycine Betaine to Biogenic Methane in the Formosa Cold Seep of the South China Sea.</title>
        <authorList>
            <person name="Li L."/>
            <person name="Zhang W."/>
            <person name="Zhang S."/>
            <person name="Song L."/>
            <person name="Sun Q."/>
            <person name="Zhang H."/>
            <person name="Xiang H."/>
            <person name="Dong X."/>
        </authorList>
    </citation>
    <scope>NUCLEOTIDE SEQUENCE</scope>
    <source>
        <strain evidence="2">ZWT</strain>
    </source>
</reference>